<accession>A0A1Y2B7X5</accession>
<evidence type="ECO:0000313" key="3">
    <source>
        <dbReference type="Proteomes" id="UP000193642"/>
    </source>
</evidence>
<dbReference type="AlphaFoldDB" id="A0A1Y2B7X5"/>
<evidence type="ECO:0000313" key="2">
    <source>
        <dbReference type="EMBL" id="ORY30939.1"/>
    </source>
</evidence>
<dbReference type="Pfam" id="PF00995">
    <property type="entry name" value="Sec1"/>
    <property type="match status" value="1"/>
</dbReference>
<dbReference type="GO" id="GO:0016192">
    <property type="term" value="P:vesicle-mediated transport"/>
    <property type="evidence" value="ECO:0007669"/>
    <property type="project" value="InterPro"/>
</dbReference>
<dbReference type="InterPro" id="IPR043127">
    <property type="entry name" value="Sec-1-like_dom3a"/>
</dbReference>
<evidence type="ECO:0000256" key="1">
    <source>
        <dbReference type="ARBA" id="ARBA00009884"/>
    </source>
</evidence>
<dbReference type="Gene3D" id="3.90.830.10">
    <property type="entry name" value="Syntaxin Binding Protein 1, Chain A, domain 2"/>
    <property type="match status" value="1"/>
</dbReference>
<gene>
    <name evidence="2" type="ORF">BCR33DRAFT_563111</name>
</gene>
<dbReference type="OrthoDB" id="2228at2759"/>
<dbReference type="Proteomes" id="UP000193642">
    <property type="component" value="Unassembled WGS sequence"/>
</dbReference>
<comment type="similarity">
    <text evidence="1">Belongs to the STXBP/unc-18/SEC1 family.</text>
</comment>
<reference evidence="2 3" key="1">
    <citation type="submission" date="2016-07" db="EMBL/GenBank/DDBJ databases">
        <title>Pervasive Adenine N6-methylation of Active Genes in Fungi.</title>
        <authorList>
            <consortium name="DOE Joint Genome Institute"/>
            <person name="Mondo S.J."/>
            <person name="Dannebaum R.O."/>
            <person name="Kuo R.C."/>
            <person name="Labutti K."/>
            <person name="Haridas S."/>
            <person name="Kuo A."/>
            <person name="Salamov A."/>
            <person name="Ahrendt S.R."/>
            <person name="Lipzen A."/>
            <person name="Sullivan W."/>
            <person name="Andreopoulos W.B."/>
            <person name="Clum A."/>
            <person name="Lindquist E."/>
            <person name="Daum C."/>
            <person name="Ramamoorthy G.K."/>
            <person name="Gryganskyi A."/>
            <person name="Culley D."/>
            <person name="Magnuson J.K."/>
            <person name="James T.Y."/>
            <person name="O'Malley M.A."/>
            <person name="Stajich J.E."/>
            <person name="Spatafora J.W."/>
            <person name="Visel A."/>
            <person name="Grigoriev I.V."/>
        </authorList>
    </citation>
    <scope>NUCLEOTIDE SEQUENCE [LARGE SCALE GENOMIC DNA]</scope>
    <source>
        <strain evidence="2 3">JEL800</strain>
    </source>
</reference>
<organism evidence="2 3">
    <name type="scientific">Rhizoclosmatium globosum</name>
    <dbReference type="NCBI Taxonomy" id="329046"/>
    <lineage>
        <taxon>Eukaryota</taxon>
        <taxon>Fungi</taxon>
        <taxon>Fungi incertae sedis</taxon>
        <taxon>Chytridiomycota</taxon>
        <taxon>Chytridiomycota incertae sedis</taxon>
        <taxon>Chytridiomycetes</taxon>
        <taxon>Chytridiales</taxon>
        <taxon>Chytriomycetaceae</taxon>
        <taxon>Rhizoclosmatium</taxon>
    </lineage>
</organism>
<keyword evidence="3" id="KW-1185">Reference proteome</keyword>
<dbReference type="PANTHER" id="PTHR11679">
    <property type="entry name" value="VESICLE PROTEIN SORTING-ASSOCIATED"/>
    <property type="match status" value="1"/>
</dbReference>
<dbReference type="SUPFAM" id="SSF56815">
    <property type="entry name" value="Sec1/munc18-like (SM) proteins"/>
    <property type="match status" value="1"/>
</dbReference>
<protein>
    <submittedName>
        <fullName evidence="2">Uncharacterized protein</fullName>
    </submittedName>
</protein>
<dbReference type="InterPro" id="IPR036045">
    <property type="entry name" value="Sec1-like_sf"/>
</dbReference>
<dbReference type="EMBL" id="MCGO01000080">
    <property type="protein sequence ID" value="ORY30939.1"/>
    <property type="molecule type" value="Genomic_DNA"/>
</dbReference>
<dbReference type="Gene3D" id="1.25.40.60">
    <property type="match status" value="1"/>
</dbReference>
<sequence length="192" mass="21747">MNTRLGRISPLFNSLRHMFIVQAIEYIKSHIKQLKESESSVAVGIADLRDKVYQVNEILAQKPQVSAVERLLTEIVDIVQRARNLMEVVQVEQDLAVGGRGVDGVALSRKKMIAKVKEVLESLRELLDNEEDKLRLLLLFLLSYGQVASDDFEDLLDPQTYKTPHNRSSKASNSLALILLKHLPSHPINQRK</sequence>
<name>A0A1Y2B7X5_9FUNG</name>
<comment type="caution">
    <text evidence="2">The sequence shown here is derived from an EMBL/GenBank/DDBJ whole genome shotgun (WGS) entry which is preliminary data.</text>
</comment>
<dbReference type="InterPro" id="IPR001619">
    <property type="entry name" value="Sec1-like"/>
</dbReference>
<proteinExistence type="inferred from homology"/>